<evidence type="ECO:0000256" key="2">
    <source>
        <dbReference type="ARBA" id="ARBA00022821"/>
    </source>
</evidence>
<dbReference type="PANTHER" id="PTHR23155">
    <property type="entry name" value="DISEASE RESISTANCE PROTEIN RP"/>
    <property type="match status" value="1"/>
</dbReference>
<evidence type="ECO:0000256" key="1">
    <source>
        <dbReference type="ARBA" id="ARBA00022737"/>
    </source>
</evidence>
<dbReference type="InterPro" id="IPR044974">
    <property type="entry name" value="Disease_R_plants"/>
</dbReference>
<dbReference type="GO" id="GO:0098542">
    <property type="term" value="P:defense response to other organism"/>
    <property type="evidence" value="ECO:0007669"/>
    <property type="project" value="TreeGrafter"/>
</dbReference>
<evidence type="ECO:0000259" key="3">
    <source>
        <dbReference type="Pfam" id="PF23598"/>
    </source>
</evidence>
<dbReference type="Gene3D" id="1.10.10.10">
    <property type="entry name" value="Winged helix-like DNA-binding domain superfamily/Winged helix DNA-binding domain"/>
    <property type="match status" value="1"/>
</dbReference>
<dbReference type="SUPFAM" id="SSF52058">
    <property type="entry name" value="L domain-like"/>
    <property type="match status" value="1"/>
</dbReference>
<feature type="domain" description="Disease resistance R13L4/SHOC-2-like LRR" evidence="3">
    <location>
        <begin position="596"/>
        <end position="902"/>
    </location>
</feature>
<dbReference type="OrthoDB" id="632105at2759"/>
<sequence>MELQAPPAFNQIRPSKLLCLSASSIPWSASKFSGDATTVNELTQWKKFLDSTMTEHANDLSYSTWCRRAWVVSGRIQDLLDSLSLPINPTTHLKMLLNEPQTCKNLLQKAVKDLRELLNDLRQGLEALTPSFAVHDEAVDPMIKNLADALLLYSTTSSAGVLQPEVQAGNLGFDWLAEKLLHQWIIPDGLGKHQRTLVFIVGPALDASFVAAKIYDHPKNSIKNRSWVIAAECHRSNVSSATAAYDGFHMNEGKTHSERVSHVKYADQIMGHEEISDAADIELARIFLKGNHPLKDDLQLFGSYLLVLDDVKDIKSWDELCDALPSRDEGVIIITTGCASIPILIGMKVGFKEVKIHICILAGHQSRLSPAIVRTEVSPQVWSDLFHCINKDNIGEREGGNQQLTTSAVRAAYARLSPDLKRCLLCFCSFPSHVVSKKRLTRIWVAHGFAGDEENKEDAAAMIFDKLVESKLISQAIAGPNGDVVGGRIPDFVLKYFTGITSFREDLDFTETVDLKRFNTYELHEEHPKSLSAILDDVNPVDAALILSKKLQVSSRFTLRSRYNKEKAHDTIQGADVQQRSLASRLILPAQRREPAKFKMLRVLELTGVATVDSLPEDSLEYLSLLRYLGLRKTRVKKVPESIQGLRFLETLDARETLITELPGLSKLRRMRHLLLVKSRRDFAVDIPLGLHGLRNLRTLSGVKCNKKIAGELTNLKQLRKLSIGQVQAQCSAALVKSVNRMQELQSLSISCRLAEWFDLKDMRIPKKLTKVGIGGRIFHVGMSPVLKWLAGSFGGLSCLYLWDCVLEEDPLGELQGMENLAVLSLCNAFVGEEMGCGDGGFKRLKKLSVVRFAEVRRWRTIGDGALPRLKELFVGHCPKLEMLPTGMEKLGRLERVDLIECPLVELYEENRRAEGAVIDRKFQLRKISVLQKSWV</sequence>
<gene>
    <name evidence="4" type="ORF">HPP92_021849</name>
</gene>
<comment type="caution">
    <text evidence="4">The sequence shown here is derived from an EMBL/GenBank/DDBJ whole genome shotgun (WGS) entry which is preliminary data.</text>
</comment>
<organism evidence="4 5">
    <name type="scientific">Vanilla planifolia</name>
    <name type="common">Vanilla</name>
    <dbReference type="NCBI Taxonomy" id="51239"/>
    <lineage>
        <taxon>Eukaryota</taxon>
        <taxon>Viridiplantae</taxon>
        <taxon>Streptophyta</taxon>
        <taxon>Embryophyta</taxon>
        <taxon>Tracheophyta</taxon>
        <taxon>Spermatophyta</taxon>
        <taxon>Magnoliopsida</taxon>
        <taxon>Liliopsida</taxon>
        <taxon>Asparagales</taxon>
        <taxon>Orchidaceae</taxon>
        <taxon>Vanilloideae</taxon>
        <taxon>Vanilleae</taxon>
        <taxon>Vanilla</taxon>
    </lineage>
</organism>
<dbReference type="PANTHER" id="PTHR23155:SF1205">
    <property type="entry name" value="DISEASE RESISTANCE PROTEIN RPM1"/>
    <property type="match status" value="1"/>
</dbReference>
<keyword evidence="1" id="KW-0677">Repeat</keyword>
<dbReference type="AlphaFoldDB" id="A0A835PR53"/>
<proteinExistence type="predicted"/>
<dbReference type="Proteomes" id="UP000639772">
    <property type="component" value="Chromosome 12"/>
</dbReference>
<evidence type="ECO:0000313" key="4">
    <source>
        <dbReference type="EMBL" id="KAG0458721.1"/>
    </source>
</evidence>
<evidence type="ECO:0000313" key="5">
    <source>
        <dbReference type="Proteomes" id="UP000639772"/>
    </source>
</evidence>
<dbReference type="InterPro" id="IPR055414">
    <property type="entry name" value="LRR_R13L4/SHOC2-like"/>
</dbReference>
<protein>
    <recommendedName>
        <fullName evidence="3">Disease resistance R13L4/SHOC-2-like LRR domain-containing protein</fullName>
    </recommendedName>
</protein>
<dbReference type="EMBL" id="JADCNM010000012">
    <property type="protein sequence ID" value="KAG0458721.1"/>
    <property type="molecule type" value="Genomic_DNA"/>
</dbReference>
<name>A0A835PR53_VANPL</name>
<dbReference type="Gene3D" id="3.80.10.10">
    <property type="entry name" value="Ribonuclease Inhibitor"/>
    <property type="match status" value="1"/>
</dbReference>
<dbReference type="InterPro" id="IPR032675">
    <property type="entry name" value="LRR_dom_sf"/>
</dbReference>
<dbReference type="InterPro" id="IPR036388">
    <property type="entry name" value="WH-like_DNA-bd_sf"/>
</dbReference>
<keyword evidence="2" id="KW-0611">Plant defense</keyword>
<dbReference type="Pfam" id="PF23598">
    <property type="entry name" value="LRR_14"/>
    <property type="match status" value="1"/>
</dbReference>
<reference evidence="4 5" key="1">
    <citation type="journal article" date="2020" name="Nat. Food">
        <title>A phased Vanilla planifolia genome enables genetic improvement of flavour and production.</title>
        <authorList>
            <person name="Hasing T."/>
            <person name="Tang H."/>
            <person name="Brym M."/>
            <person name="Khazi F."/>
            <person name="Huang T."/>
            <person name="Chambers A.H."/>
        </authorList>
    </citation>
    <scope>NUCLEOTIDE SEQUENCE [LARGE SCALE GENOMIC DNA]</scope>
    <source>
        <tissue evidence="4">Leaf</tissue>
    </source>
</reference>
<accession>A0A835PR53</accession>